<protein>
    <submittedName>
        <fullName evidence="7">ADP-dependent glucokinase/phosphofructokinase</fullName>
    </submittedName>
</protein>
<evidence type="ECO:0000256" key="6">
    <source>
        <dbReference type="ARBA" id="ARBA00023152"/>
    </source>
</evidence>
<dbReference type="Proteomes" id="UP001172738">
    <property type="component" value="Unassembled WGS sequence"/>
</dbReference>
<reference evidence="7" key="1">
    <citation type="submission" date="2023-06" db="EMBL/GenBank/DDBJ databases">
        <title>SYSU T00b26.</title>
        <authorList>
            <person name="Gao L."/>
            <person name="Fang B.-Z."/>
            <person name="Li W.-J."/>
        </authorList>
    </citation>
    <scope>NUCLEOTIDE SEQUENCE</scope>
    <source>
        <strain evidence="7">SYSU T00b26</strain>
    </source>
</reference>
<dbReference type="InterPro" id="IPR029056">
    <property type="entry name" value="Ribokinase-like"/>
</dbReference>
<dbReference type="RefSeq" id="WP_301128963.1">
    <property type="nucleotide sequence ID" value="NZ_JAUHPV010000006.1"/>
</dbReference>
<keyword evidence="3" id="KW-0479">Metal-binding</keyword>
<evidence type="ECO:0000256" key="3">
    <source>
        <dbReference type="ARBA" id="ARBA00022723"/>
    </source>
</evidence>
<dbReference type="SUPFAM" id="SSF53613">
    <property type="entry name" value="Ribokinase-like"/>
    <property type="match status" value="1"/>
</dbReference>
<dbReference type="PROSITE" id="PS51255">
    <property type="entry name" value="ADPK"/>
    <property type="match status" value="1"/>
</dbReference>
<keyword evidence="1" id="KW-0963">Cytoplasm</keyword>
<keyword evidence="5" id="KW-0460">Magnesium</keyword>
<dbReference type="PANTHER" id="PTHR21208:SF1">
    <property type="entry name" value="ADP-DEPENDENT GLUCOKINASE"/>
    <property type="match status" value="1"/>
</dbReference>
<dbReference type="Gene3D" id="3.40.1190.20">
    <property type="match status" value="1"/>
</dbReference>
<evidence type="ECO:0000256" key="1">
    <source>
        <dbReference type="ARBA" id="ARBA00022490"/>
    </source>
</evidence>
<dbReference type="Pfam" id="PF04587">
    <property type="entry name" value="ADP_PFK_GK"/>
    <property type="match status" value="1"/>
</dbReference>
<organism evidence="7 8">
    <name type="scientific">Demequina zhanjiangensis</name>
    <dbReference type="NCBI Taxonomy" id="3051659"/>
    <lineage>
        <taxon>Bacteria</taxon>
        <taxon>Bacillati</taxon>
        <taxon>Actinomycetota</taxon>
        <taxon>Actinomycetes</taxon>
        <taxon>Micrococcales</taxon>
        <taxon>Demequinaceae</taxon>
        <taxon>Demequina</taxon>
    </lineage>
</organism>
<dbReference type="PANTHER" id="PTHR21208">
    <property type="entry name" value="ADP-DEPENDENT GLUCOKINASE"/>
    <property type="match status" value="1"/>
</dbReference>
<accession>A0ABT8G2Q3</accession>
<evidence type="ECO:0000256" key="5">
    <source>
        <dbReference type="ARBA" id="ARBA00022842"/>
    </source>
</evidence>
<keyword evidence="2" id="KW-0808">Transferase</keyword>
<dbReference type="EMBL" id="JAUHPV010000006">
    <property type="protein sequence ID" value="MDN4473426.1"/>
    <property type="molecule type" value="Genomic_DNA"/>
</dbReference>
<evidence type="ECO:0000256" key="4">
    <source>
        <dbReference type="ARBA" id="ARBA00022777"/>
    </source>
</evidence>
<evidence type="ECO:0000313" key="8">
    <source>
        <dbReference type="Proteomes" id="UP001172738"/>
    </source>
</evidence>
<sequence>MIQGMDGWAEAASGPMAAEGPVVQTGPEVAPGPAAGAAVLGLGGCLDYEVSWDATALEDLAREHAVALEDLDRGDVIRSTRELICSILAFLRDGVGGERAVASLDTIEEVSSRFPRRVTVGGTNVRAAIAMSRIGIPSTLHLVSIDDTFRRLLPPDVLHVCSGEGDSLNPHLIVQFPQGARVQVGDEVIVAPRANRLIYVCDEPNVQMEIDDGLGDMLADAHVFLISGFNAMVSEEALRDRLASMADAITRLPDDALVVFEDAGYHVPALSEVLIDGLADSIDLYGMNEDELQSRVGRELDLEDPAAVADALAEVAAQIAGPTLMVHTSQWALAYGPDAARYAEALDGGIALAGTRYLVGDALDADAYARTLALPRQEAGVRFSEGIGALLGDRVVSRATRVLDTSTPTTIGLGDTFVGGVVAALVAPGRVAPHDGAPAVAR</sequence>
<proteinExistence type="predicted"/>
<evidence type="ECO:0000256" key="2">
    <source>
        <dbReference type="ARBA" id="ARBA00022679"/>
    </source>
</evidence>
<dbReference type="InterPro" id="IPR007666">
    <property type="entry name" value="ADP_PFK/GK"/>
</dbReference>
<keyword evidence="4" id="KW-0418">Kinase</keyword>
<gene>
    <name evidence="7" type="ORF">QQX04_10530</name>
</gene>
<comment type="caution">
    <text evidence="7">The sequence shown here is derived from an EMBL/GenBank/DDBJ whole genome shotgun (WGS) entry which is preliminary data.</text>
</comment>
<keyword evidence="8" id="KW-1185">Reference proteome</keyword>
<name>A0ABT8G2Q3_9MICO</name>
<evidence type="ECO:0000313" key="7">
    <source>
        <dbReference type="EMBL" id="MDN4473426.1"/>
    </source>
</evidence>
<keyword evidence="6" id="KW-0324">Glycolysis</keyword>